<dbReference type="GO" id="GO:0009236">
    <property type="term" value="P:cobalamin biosynthetic process"/>
    <property type="evidence" value="ECO:0007669"/>
    <property type="project" value="InterPro"/>
</dbReference>
<evidence type="ECO:0000313" key="3">
    <source>
        <dbReference type="EMBL" id="MBK1787615.1"/>
    </source>
</evidence>
<proteinExistence type="predicted"/>
<dbReference type="InterPro" id="IPR025861">
    <property type="entry name" value="CobT_VWA_dom"/>
</dbReference>
<feature type="compositionally biased region" description="Acidic residues" evidence="1">
    <location>
        <begin position="212"/>
        <end position="223"/>
    </location>
</feature>
<comment type="caution">
    <text evidence="3">The sequence shown here is derived from an EMBL/GenBank/DDBJ whole genome shotgun (WGS) entry which is preliminary data.</text>
</comment>
<dbReference type="EMBL" id="JAENJH010000007">
    <property type="protein sequence ID" value="MBK1787615.1"/>
    <property type="molecule type" value="Genomic_DNA"/>
</dbReference>
<protein>
    <submittedName>
        <fullName evidence="3">Cobalt chelatase</fullName>
    </submittedName>
</protein>
<dbReference type="Pfam" id="PF11775">
    <property type="entry name" value="CobT_C"/>
    <property type="match status" value="1"/>
</dbReference>
<evidence type="ECO:0000259" key="2">
    <source>
        <dbReference type="Pfam" id="PF11775"/>
    </source>
</evidence>
<dbReference type="InterPro" id="IPR006538">
    <property type="entry name" value="CobT"/>
</dbReference>
<dbReference type="Pfam" id="PF06213">
    <property type="entry name" value="CobT"/>
    <property type="match status" value="1"/>
</dbReference>
<dbReference type="Gene3D" id="3.40.50.410">
    <property type="entry name" value="von Willebrand factor, type A domain"/>
    <property type="match status" value="1"/>
</dbReference>
<sequence>MSARRAEELGAATIRALSGEPDVHLRGGRPHRGRRPVPAAAPHLRAPATDATDAASSWRGVADGVALHLLRTDGDLHRRLRPEPGVRRWVFDVLEQFRAESLVPTTFPGVRRNLRHRHESWSRACHDDGLTGTARGLLLYTVAQVCRARLTGEPVVAETEDLIEPTRAALAPLLGTDLAGLRRTLADQTAFAEHSRALAERVAALLERDDPGAADEETGDEPDSLLASLTEPGQPPGDGDGGVAARAGAPEAASSERRYRVFTTAYDRETRVAALVRPVALAEYRARLDRRIERQGVAVARLARELTALLAAPSRDGWDDAREEGHVDGRALARLISSPTERRLFRVERDQPVADVLVSFLIDCSGSMKQHAEPVAMLVDVLARALDLIGAESEVLGFTTAAWHGGRARRDWLRAGRPARPGRLTERAHLVFKDAGTPWRRARPAIAGLLKSDLFREGVDGEAVAWAAERARARDVARRLVFVVSDGSPHDGATALANGQRYLDDHLSEVVGALEQEGAVEVYGLGVGLDLSSYYRRCVVLDPAERTGYRPFRDVLGLVARPTADPAPVPSGAWSTRRRRRELRPSGARSPC</sequence>
<gene>
    <name evidence="3" type="ORF">JHE00_25090</name>
</gene>
<evidence type="ECO:0000313" key="4">
    <source>
        <dbReference type="Proteomes" id="UP000635245"/>
    </source>
</evidence>
<dbReference type="RefSeq" id="WP_200322435.1">
    <property type="nucleotide sequence ID" value="NZ_JAENJH010000007.1"/>
</dbReference>
<dbReference type="PANTHER" id="PTHR41248">
    <property type="entry name" value="NORD PROTEIN"/>
    <property type="match status" value="1"/>
</dbReference>
<dbReference type="AlphaFoldDB" id="A0A934V7U8"/>
<dbReference type="Proteomes" id="UP000635245">
    <property type="component" value="Unassembled WGS sequence"/>
</dbReference>
<dbReference type="PIRSF" id="PIRSF031715">
    <property type="entry name" value="Cob_chel_CobT"/>
    <property type="match status" value="1"/>
</dbReference>
<feature type="region of interest" description="Disordered" evidence="1">
    <location>
        <begin position="212"/>
        <end position="251"/>
    </location>
</feature>
<accession>A0A934V7U8</accession>
<organism evidence="3 4">
    <name type="scientific">Prauserella cavernicola</name>
    <dbReference type="NCBI Taxonomy" id="2800127"/>
    <lineage>
        <taxon>Bacteria</taxon>
        <taxon>Bacillati</taxon>
        <taxon>Actinomycetota</taxon>
        <taxon>Actinomycetes</taxon>
        <taxon>Pseudonocardiales</taxon>
        <taxon>Pseudonocardiaceae</taxon>
        <taxon>Prauserella</taxon>
    </lineage>
</organism>
<name>A0A934V7U8_9PSEU</name>
<dbReference type="PANTHER" id="PTHR41248:SF1">
    <property type="entry name" value="NORD PROTEIN"/>
    <property type="match status" value="1"/>
</dbReference>
<feature type="compositionally biased region" description="Low complexity" evidence="1">
    <location>
        <begin position="36"/>
        <end position="52"/>
    </location>
</feature>
<feature type="region of interest" description="Disordered" evidence="1">
    <location>
        <begin position="565"/>
        <end position="592"/>
    </location>
</feature>
<reference evidence="3" key="1">
    <citation type="submission" date="2020-12" db="EMBL/GenBank/DDBJ databases">
        <title>Prauserella sp. ASG 168, a novel actinomycete isolated from cave rock.</title>
        <authorList>
            <person name="Suriyachadkun C."/>
        </authorList>
    </citation>
    <scope>NUCLEOTIDE SEQUENCE</scope>
    <source>
        <strain evidence="3">ASG 168</strain>
    </source>
</reference>
<evidence type="ECO:0000256" key="1">
    <source>
        <dbReference type="SAM" id="MobiDB-lite"/>
    </source>
</evidence>
<dbReference type="InterPro" id="IPR051928">
    <property type="entry name" value="NorD/CobT"/>
</dbReference>
<feature type="region of interest" description="Disordered" evidence="1">
    <location>
        <begin position="21"/>
        <end position="52"/>
    </location>
</feature>
<feature type="compositionally biased region" description="Basic residues" evidence="1">
    <location>
        <begin position="26"/>
        <end position="35"/>
    </location>
</feature>
<dbReference type="InterPro" id="IPR036465">
    <property type="entry name" value="vWFA_dom_sf"/>
</dbReference>
<keyword evidence="4" id="KW-1185">Reference proteome</keyword>
<feature type="domain" description="Cobalamin biosynthesis protein CobT VWA" evidence="2">
    <location>
        <begin position="345"/>
        <end position="548"/>
    </location>
</feature>
<dbReference type="SUPFAM" id="SSF53300">
    <property type="entry name" value="vWA-like"/>
    <property type="match status" value="1"/>
</dbReference>